<dbReference type="InterPro" id="IPR003231">
    <property type="entry name" value="ACP"/>
</dbReference>
<dbReference type="GO" id="GO:0000035">
    <property type="term" value="F:acyl binding"/>
    <property type="evidence" value="ECO:0007669"/>
    <property type="project" value="TreeGrafter"/>
</dbReference>
<dbReference type="GO" id="GO:0031177">
    <property type="term" value="F:phosphopantetheine binding"/>
    <property type="evidence" value="ECO:0007669"/>
    <property type="project" value="InterPro"/>
</dbReference>
<gene>
    <name evidence="8 12" type="primary">acpP</name>
    <name evidence="12" type="ORF">DBY38_07170</name>
    <name evidence="13" type="ORF">SAMN04487885_101263</name>
</gene>
<dbReference type="EMBL" id="QAMZ01000036">
    <property type="protein sequence ID" value="PWL53504.1"/>
    <property type="molecule type" value="Genomic_DNA"/>
</dbReference>
<dbReference type="InterPro" id="IPR006162">
    <property type="entry name" value="Ppantetheine_attach_site"/>
</dbReference>
<dbReference type="STRING" id="1529.SAMN04487885_101263"/>
<reference evidence="12 15" key="2">
    <citation type="submission" date="2018-03" db="EMBL/GenBank/DDBJ databases">
        <title>The uncultured portion of the human microbiome is neutrally assembled.</title>
        <authorList>
            <person name="Jeraldo P."/>
            <person name="Boardman L."/>
            <person name="White B.A."/>
            <person name="Nelson H."/>
            <person name="Goldenfeld N."/>
            <person name="Chia N."/>
        </authorList>
    </citation>
    <scope>NUCLEOTIDE SEQUENCE [LARGE SCALE GENOMIC DNA]</scope>
    <source>
        <strain evidence="12">CIM:MAG 903</strain>
    </source>
</reference>
<dbReference type="SMART" id="SM00823">
    <property type="entry name" value="PKS_PP"/>
    <property type="match status" value="1"/>
</dbReference>
<evidence type="ECO:0000256" key="10">
    <source>
        <dbReference type="RuleBase" id="RU003545"/>
    </source>
</evidence>
<dbReference type="PANTHER" id="PTHR20863">
    <property type="entry name" value="ACYL CARRIER PROTEIN"/>
    <property type="match status" value="1"/>
</dbReference>
<feature type="modified residue" description="O-(pantetheine 4'-phosphoryl)serine" evidence="8">
    <location>
        <position position="34"/>
    </location>
</feature>
<keyword evidence="14" id="KW-1185">Reference proteome</keyword>
<dbReference type="GO" id="GO:0005829">
    <property type="term" value="C:cytosol"/>
    <property type="evidence" value="ECO:0007669"/>
    <property type="project" value="TreeGrafter"/>
</dbReference>
<comment type="pathway">
    <text evidence="8 10">Lipid metabolism; fatty acid biosynthesis.</text>
</comment>
<evidence type="ECO:0000313" key="12">
    <source>
        <dbReference type="EMBL" id="PWL53504.1"/>
    </source>
</evidence>
<dbReference type="InterPro" id="IPR020806">
    <property type="entry name" value="PKS_PP-bd"/>
</dbReference>
<name>A0A1I2JBN5_9CLOT</name>
<evidence type="ECO:0000256" key="4">
    <source>
        <dbReference type="ARBA" id="ARBA00022553"/>
    </source>
</evidence>
<dbReference type="EMBL" id="FOOE01000001">
    <property type="protein sequence ID" value="SFF51243.1"/>
    <property type="molecule type" value="Genomic_DNA"/>
</dbReference>
<dbReference type="RefSeq" id="WP_027638139.1">
    <property type="nucleotide sequence ID" value="NZ_BAAACD010000019.1"/>
</dbReference>
<evidence type="ECO:0000256" key="9">
    <source>
        <dbReference type="NCBIfam" id="TIGR00517"/>
    </source>
</evidence>
<dbReference type="Gene3D" id="1.10.1200.10">
    <property type="entry name" value="ACP-like"/>
    <property type="match status" value="1"/>
</dbReference>
<dbReference type="GO" id="GO:0016020">
    <property type="term" value="C:membrane"/>
    <property type="evidence" value="ECO:0007669"/>
    <property type="project" value="GOC"/>
</dbReference>
<dbReference type="InterPro" id="IPR036736">
    <property type="entry name" value="ACP-like_sf"/>
</dbReference>
<dbReference type="GeneID" id="90544629"/>
<dbReference type="Proteomes" id="UP000182135">
    <property type="component" value="Unassembled WGS sequence"/>
</dbReference>
<dbReference type="AlphaFoldDB" id="A0A1I2JBN5"/>
<evidence type="ECO:0000313" key="13">
    <source>
        <dbReference type="EMBL" id="SFF51243.1"/>
    </source>
</evidence>
<comment type="function">
    <text evidence="1 8 10">Carrier of the growing fatty acid chain in fatty acid biosynthesis.</text>
</comment>
<evidence type="ECO:0000256" key="7">
    <source>
        <dbReference type="ARBA" id="ARBA00023160"/>
    </source>
</evidence>
<keyword evidence="5 8" id="KW-0276">Fatty acid metabolism</keyword>
<comment type="similarity">
    <text evidence="8">Belongs to the acyl carrier protein (ACP) family.</text>
</comment>
<evidence type="ECO:0000256" key="8">
    <source>
        <dbReference type="HAMAP-Rule" id="MF_01217"/>
    </source>
</evidence>
<keyword evidence="8" id="KW-0963">Cytoplasm</keyword>
<comment type="PTM">
    <text evidence="10">4'-phosphopantetheine is transferred from CoA to a specific serine of apo-ACP by acpS.</text>
</comment>
<comment type="subcellular location">
    <subcellularLocation>
        <location evidence="8">Cytoplasm</location>
    </subcellularLocation>
</comment>
<feature type="domain" description="Carrier" evidence="11">
    <location>
        <begin position="1"/>
        <end position="74"/>
    </location>
</feature>
<dbReference type="PROSITE" id="PS00012">
    <property type="entry name" value="PHOSPHOPANTETHEINE"/>
    <property type="match status" value="1"/>
</dbReference>
<evidence type="ECO:0000313" key="15">
    <source>
        <dbReference type="Proteomes" id="UP000246114"/>
    </source>
</evidence>
<dbReference type="NCBIfam" id="NF002150">
    <property type="entry name" value="PRK00982.1-4"/>
    <property type="match status" value="1"/>
</dbReference>
<dbReference type="NCBIfam" id="TIGR00517">
    <property type="entry name" value="acyl_carrier"/>
    <property type="match status" value="1"/>
</dbReference>
<evidence type="ECO:0000259" key="11">
    <source>
        <dbReference type="PROSITE" id="PS50075"/>
    </source>
</evidence>
<evidence type="ECO:0000256" key="3">
    <source>
        <dbReference type="ARBA" id="ARBA00022516"/>
    </source>
</evidence>
<dbReference type="GO" id="GO:0009245">
    <property type="term" value="P:lipid A biosynthetic process"/>
    <property type="evidence" value="ECO:0007669"/>
    <property type="project" value="TreeGrafter"/>
</dbReference>
<dbReference type="UniPathway" id="UPA00094"/>
<keyword evidence="7 8" id="KW-0275">Fatty acid biosynthesis</keyword>
<evidence type="ECO:0000256" key="6">
    <source>
        <dbReference type="ARBA" id="ARBA00023098"/>
    </source>
</evidence>
<keyword evidence="3 8" id="KW-0444">Lipid biosynthesis</keyword>
<reference evidence="13 14" key="1">
    <citation type="submission" date="2016-10" db="EMBL/GenBank/DDBJ databases">
        <authorList>
            <person name="de Groot N.N."/>
        </authorList>
    </citation>
    <scope>NUCLEOTIDE SEQUENCE [LARGE SCALE GENOMIC DNA]</scope>
    <source>
        <strain evidence="13 14">NLAE-zl-G419</strain>
    </source>
</reference>
<keyword evidence="6 8" id="KW-0443">Lipid metabolism</keyword>
<comment type="PTM">
    <text evidence="8">4'-phosphopantetheine is transferred from CoA to a specific serine of apo-ACP by AcpS. This modification is essential for activity because fatty acids are bound in thioester linkage to the sulfhydryl of the prosthetic group.</text>
</comment>
<sequence length="76" mass="8355">MVLDKIKSIVADKLSINADDITMDTTLEDLGADSLDVVEVIMALEDEFDIEISDEVAENISTVGDLVEYIKAHVEE</sequence>
<evidence type="ECO:0000256" key="1">
    <source>
        <dbReference type="ARBA" id="ARBA00003180"/>
    </source>
</evidence>
<dbReference type="NCBIfam" id="NF002148">
    <property type="entry name" value="PRK00982.1-2"/>
    <property type="match status" value="1"/>
</dbReference>
<evidence type="ECO:0000313" key="14">
    <source>
        <dbReference type="Proteomes" id="UP000182135"/>
    </source>
</evidence>
<evidence type="ECO:0000256" key="5">
    <source>
        <dbReference type="ARBA" id="ARBA00022832"/>
    </source>
</evidence>
<evidence type="ECO:0000256" key="2">
    <source>
        <dbReference type="ARBA" id="ARBA00022450"/>
    </source>
</evidence>
<dbReference type="PROSITE" id="PS50075">
    <property type="entry name" value="CARRIER"/>
    <property type="match status" value="1"/>
</dbReference>
<proteinExistence type="inferred from homology"/>
<accession>A0A1I2JBN5</accession>
<keyword evidence="4 8" id="KW-0597">Phosphoprotein</keyword>
<dbReference type="eggNOG" id="COG0236">
    <property type="taxonomic scope" value="Bacteria"/>
</dbReference>
<dbReference type="InterPro" id="IPR009081">
    <property type="entry name" value="PP-bd_ACP"/>
</dbReference>
<dbReference type="HAMAP" id="MF_01217">
    <property type="entry name" value="Acyl_carrier"/>
    <property type="match status" value="1"/>
</dbReference>
<keyword evidence="2 8" id="KW-0596">Phosphopantetheine</keyword>
<dbReference type="GO" id="GO:0000036">
    <property type="term" value="F:acyl carrier activity"/>
    <property type="evidence" value="ECO:0007669"/>
    <property type="project" value="UniProtKB-UniRule"/>
</dbReference>
<dbReference type="PANTHER" id="PTHR20863:SF76">
    <property type="entry name" value="CARRIER DOMAIN-CONTAINING PROTEIN"/>
    <property type="match status" value="1"/>
</dbReference>
<dbReference type="SUPFAM" id="SSF47336">
    <property type="entry name" value="ACP-like"/>
    <property type="match status" value="1"/>
</dbReference>
<protein>
    <recommendedName>
        <fullName evidence="8 9">Acyl carrier protein</fullName>
        <shortName evidence="8">ACP</shortName>
    </recommendedName>
</protein>
<dbReference type="Pfam" id="PF00550">
    <property type="entry name" value="PP-binding"/>
    <property type="match status" value="1"/>
</dbReference>
<organism evidence="13 14">
    <name type="scientific">Clostridium cadaveris</name>
    <dbReference type="NCBI Taxonomy" id="1529"/>
    <lineage>
        <taxon>Bacteria</taxon>
        <taxon>Bacillati</taxon>
        <taxon>Bacillota</taxon>
        <taxon>Clostridia</taxon>
        <taxon>Eubacteriales</taxon>
        <taxon>Clostridiaceae</taxon>
        <taxon>Clostridium</taxon>
    </lineage>
</organism>
<dbReference type="Proteomes" id="UP000246114">
    <property type="component" value="Unassembled WGS sequence"/>
</dbReference>